<dbReference type="InterPro" id="IPR009057">
    <property type="entry name" value="Homeodomain-like_sf"/>
</dbReference>
<feature type="domain" description="HTH-type transcriptional regulator MT1864/Rv1816-like C-terminal" evidence="3">
    <location>
        <begin position="82"/>
        <end position="176"/>
    </location>
</feature>
<evidence type="ECO:0000256" key="2">
    <source>
        <dbReference type="ARBA" id="ARBA00023163"/>
    </source>
</evidence>
<dbReference type="Pfam" id="PF13305">
    <property type="entry name" value="TetR_C_33"/>
    <property type="match status" value="1"/>
</dbReference>
<evidence type="ECO:0000313" key="4">
    <source>
        <dbReference type="EMBL" id="TVY00444.1"/>
    </source>
</evidence>
<dbReference type="SUPFAM" id="SSF46689">
    <property type="entry name" value="Homeodomain-like"/>
    <property type="match status" value="1"/>
</dbReference>
<gene>
    <name evidence="4" type="ORF">FPZ45_10445</name>
</gene>
<dbReference type="InterPro" id="IPR025996">
    <property type="entry name" value="MT1864/Rv1816-like_C"/>
</dbReference>
<protein>
    <submittedName>
        <fullName evidence="4">TetR/AcrR family transcriptional regulator</fullName>
    </submittedName>
</protein>
<sequence length="187" mass="20500">MRAGVKPESVIAAAADIADRDGWEQVTLANVAALLGIKTPSLYNHVEGLPDLRQKLAVFASVSLKEELSDAAIGYSGKEALIQVGRRYMQFVRQHPGLYEAINRAASPQPEPFEQAAESILNLFYRLMQPLGFPQEETVHAIRGLRSMVHGFASLASMGSFQMKEDLTESVTKAITYYIDGMSANLN</sequence>
<evidence type="ECO:0000256" key="1">
    <source>
        <dbReference type="ARBA" id="ARBA00023015"/>
    </source>
</evidence>
<dbReference type="OrthoDB" id="71867at2"/>
<accession>A0A559JKQ3</accession>
<dbReference type="AlphaFoldDB" id="A0A559JKQ3"/>
<keyword evidence="5" id="KW-1185">Reference proteome</keyword>
<dbReference type="RefSeq" id="WP_144701009.1">
    <property type="nucleotide sequence ID" value="NZ_VNJJ01000005.1"/>
</dbReference>
<comment type="caution">
    <text evidence="4">The sequence shown here is derived from an EMBL/GenBank/DDBJ whole genome shotgun (WGS) entry which is preliminary data.</text>
</comment>
<keyword evidence="2" id="KW-0804">Transcription</keyword>
<name>A0A559JKQ3_9BACL</name>
<evidence type="ECO:0000259" key="3">
    <source>
        <dbReference type="Pfam" id="PF13305"/>
    </source>
</evidence>
<dbReference type="InterPro" id="IPR036271">
    <property type="entry name" value="Tet_transcr_reg_TetR-rel_C_sf"/>
</dbReference>
<dbReference type="EMBL" id="VNJJ01000005">
    <property type="protein sequence ID" value="TVY00444.1"/>
    <property type="molecule type" value="Genomic_DNA"/>
</dbReference>
<keyword evidence="1" id="KW-0805">Transcription regulation</keyword>
<evidence type="ECO:0000313" key="5">
    <source>
        <dbReference type="Proteomes" id="UP000316330"/>
    </source>
</evidence>
<organism evidence="4 5">
    <name type="scientific">Cohnella terricola</name>
    <dbReference type="NCBI Taxonomy" id="1289167"/>
    <lineage>
        <taxon>Bacteria</taxon>
        <taxon>Bacillati</taxon>
        <taxon>Bacillota</taxon>
        <taxon>Bacilli</taxon>
        <taxon>Bacillales</taxon>
        <taxon>Paenibacillaceae</taxon>
        <taxon>Cohnella</taxon>
    </lineage>
</organism>
<dbReference type="Gene3D" id="1.10.10.60">
    <property type="entry name" value="Homeodomain-like"/>
    <property type="match status" value="1"/>
</dbReference>
<dbReference type="Gene3D" id="1.10.357.10">
    <property type="entry name" value="Tetracycline Repressor, domain 2"/>
    <property type="match status" value="1"/>
</dbReference>
<reference evidence="4 5" key="1">
    <citation type="submission" date="2019-07" db="EMBL/GenBank/DDBJ databases">
        <authorList>
            <person name="Kim J."/>
        </authorList>
    </citation>
    <scope>NUCLEOTIDE SEQUENCE [LARGE SCALE GENOMIC DNA]</scope>
    <source>
        <strain evidence="4 5">G13</strain>
    </source>
</reference>
<dbReference type="SUPFAM" id="SSF48498">
    <property type="entry name" value="Tetracyclin repressor-like, C-terminal domain"/>
    <property type="match status" value="1"/>
</dbReference>
<dbReference type="Proteomes" id="UP000316330">
    <property type="component" value="Unassembled WGS sequence"/>
</dbReference>
<proteinExistence type="predicted"/>